<dbReference type="AlphaFoldDB" id="A0A507C277"/>
<dbReference type="GeneID" id="42004836"/>
<comment type="caution">
    <text evidence="1">The sequence shown here is derived from an EMBL/GenBank/DDBJ whole genome shotgun (WGS) entry which is preliminary data.</text>
</comment>
<gene>
    <name evidence="1" type="ORF">SmJEL517_g03611</name>
</gene>
<dbReference type="Gene3D" id="3.30.710.10">
    <property type="entry name" value="Potassium Channel Kv1.1, Chain A"/>
    <property type="match status" value="1"/>
</dbReference>
<proteinExistence type="predicted"/>
<evidence type="ECO:0000313" key="2">
    <source>
        <dbReference type="Proteomes" id="UP000319731"/>
    </source>
</evidence>
<dbReference type="EMBL" id="QEAO01000020">
    <property type="protein sequence ID" value="TPX33468.1"/>
    <property type="molecule type" value="Genomic_DNA"/>
</dbReference>
<sequence length="354" mass="39656">MAPPSSRGSSDDDDIRVLISKLAPKLKKANLMLLPSTTSEVPVLEPIQAYDPSPGNADKYLNSPLHADVLLHVKADERIMTFYAHWSYVCHTPWFAQRKEPGVTTIEVNVPSSRLFLEALRYIYCNTMEARWYTADNIMEIFANALFFDLQPVIHACIAEFPRARLSVIQQKSEWFHHSRFGIDHLRGFCASVMAASSSDFICIIEMCLVYSQGGNVDSKAIHDLIIKSTPRPPYKPIPVTTLTEYRRRFGSSFNTLPASTVLESARSVSHKLVKLESRVALLQTELEKASTSTQEVECMNCRCVLPLAVFTSKKSTCPLLTHTSGFDSSKYLCCGSLGHVKGCVIEYRKHVMA</sequence>
<dbReference type="OrthoDB" id="10428208at2759"/>
<protein>
    <recommendedName>
        <fullName evidence="3">BTB domain-containing protein</fullName>
    </recommendedName>
</protein>
<evidence type="ECO:0000313" key="1">
    <source>
        <dbReference type="EMBL" id="TPX33468.1"/>
    </source>
</evidence>
<dbReference type="InterPro" id="IPR011333">
    <property type="entry name" value="SKP1/BTB/POZ_sf"/>
</dbReference>
<name>A0A507C277_9FUNG</name>
<reference evidence="1 2" key="1">
    <citation type="journal article" date="2019" name="Sci. Rep.">
        <title>Comparative genomics of chytrid fungi reveal insights into the obligate biotrophic and pathogenic lifestyle of Synchytrium endobioticum.</title>
        <authorList>
            <person name="van de Vossenberg B.T.L.H."/>
            <person name="Warris S."/>
            <person name="Nguyen H.D.T."/>
            <person name="van Gent-Pelzer M.P.E."/>
            <person name="Joly D.L."/>
            <person name="van de Geest H.C."/>
            <person name="Bonants P.J.M."/>
            <person name="Smith D.S."/>
            <person name="Levesque C.A."/>
            <person name="van der Lee T.A.J."/>
        </authorList>
    </citation>
    <scope>NUCLEOTIDE SEQUENCE [LARGE SCALE GENOMIC DNA]</scope>
    <source>
        <strain evidence="1 2">JEL517</strain>
    </source>
</reference>
<accession>A0A507C277</accession>
<organism evidence="1 2">
    <name type="scientific">Synchytrium microbalum</name>
    <dbReference type="NCBI Taxonomy" id="1806994"/>
    <lineage>
        <taxon>Eukaryota</taxon>
        <taxon>Fungi</taxon>
        <taxon>Fungi incertae sedis</taxon>
        <taxon>Chytridiomycota</taxon>
        <taxon>Chytridiomycota incertae sedis</taxon>
        <taxon>Chytridiomycetes</taxon>
        <taxon>Synchytriales</taxon>
        <taxon>Synchytriaceae</taxon>
        <taxon>Synchytrium</taxon>
    </lineage>
</organism>
<dbReference type="Proteomes" id="UP000319731">
    <property type="component" value="Unassembled WGS sequence"/>
</dbReference>
<dbReference type="SUPFAM" id="SSF54695">
    <property type="entry name" value="POZ domain"/>
    <property type="match status" value="1"/>
</dbReference>
<keyword evidence="2" id="KW-1185">Reference proteome</keyword>
<dbReference type="RefSeq" id="XP_031024443.1">
    <property type="nucleotide sequence ID" value="XM_031169539.1"/>
</dbReference>
<evidence type="ECO:0008006" key="3">
    <source>
        <dbReference type="Google" id="ProtNLM"/>
    </source>
</evidence>